<dbReference type="EMBL" id="JAEAOA010001109">
    <property type="protein sequence ID" value="KAK3575818.1"/>
    <property type="molecule type" value="Genomic_DNA"/>
</dbReference>
<protein>
    <submittedName>
        <fullName evidence="2">Uncharacterized protein</fullName>
    </submittedName>
</protein>
<reference evidence="2" key="3">
    <citation type="submission" date="2023-05" db="EMBL/GenBank/DDBJ databases">
        <authorList>
            <person name="Smith C.H."/>
        </authorList>
    </citation>
    <scope>NUCLEOTIDE SEQUENCE</scope>
    <source>
        <strain evidence="2">CHS0354</strain>
        <tissue evidence="2">Mantle</tissue>
    </source>
</reference>
<dbReference type="Proteomes" id="UP001195483">
    <property type="component" value="Unassembled WGS sequence"/>
</dbReference>
<feature type="signal peptide" evidence="1">
    <location>
        <begin position="1"/>
        <end position="26"/>
    </location>
</feature>
<dbReference type="AlphaFoldDB" id="A0AAE0VDP4"/>
<sequence>MERSSLAYKALLPCLILFLHSSFSSTLPQAMKKMNPIVDLPSPQLHLDGRGISDEGNYTIGNSLCRSGKKCGRHGGRRYSWCPTGNTWDYCCEKQCTSNPQNGDLTCYTGDHTSHCSYGKNRITVNNKPCYGNHICGSHGMLGIKTFWCYIDARGNYENCCHPKHKCGHYGYKYTWCYIGFAFSGRWDFCK</sequence>
<gene>
    <name evidence="2" type="ORF">CHS0354_017983</name>
</gene>
<reference evidence="2" key="1">
    <citation type="journal article" date="2021" name="Genome Biol. Evol.">
        <title>A High-Quality Reference Genome for a Parasitic Bivalve with Doubly Uniparental Inheritance (Bivalvia: Unionida).</title>
        <authorList>
            <person name="Smith C.H."/>
        </authorList>
    </citation>
    <scope>NUCLEOTIDE SEQUENCE</scope>
    <source>
        <strain evidence="2">CHS0354</strain>
    </source>
</reference>
<keyword evidence="3" id="KW-1185">Reference proteome</keyword>
<name>A0AAE0VDP4_9BIVA</name>
<organism evidence="2 3">
    <name type="scientific">Potamilus streckersoni</name>
    <dbReference type="NCBI Taxonomy" id="2493646"/>
    <lineage>
        <taxon>Eukaryota</taxon>
        <taxon>Metazoa</taxon>
        <taxon>Spiralia</taxon>
        <taxon>Lophotrochozoa</taxon>
        <taxon>Mollusca</taxon>
        <taxon>Bivalvia</taxon>
        <taxon>Autobranchia</taxon>
        <taxon>Heteroconchia</taxon>
        <taxon>Palaeoheterodonta</taxon>
        <taxon>Unionida</taxon>
        <taxon>Unionoidea</taxon>
        <taxon>Unionidae</taxon>
        <taxon>Ambleminae</taxon>
        <taxon>Lampsilini</taxon>
        <taxon>Potamilus</taxon>
    </lineage>
</organism>
<evidence type="ECO:0000313" key="3">
    <source>
        <dbReference type="Proteomes" id="UP001195483"/>
    </source>
</evidence>
<evidence type="ECO:0000313" key="2">
    <source>
        <dbReference type="EMBL" id="KAK3575818.1"/>
    </source>
</evidence>
<reference evidence="2" key="2">
    <citation type="journal article" date="2021" name="Genome Biol. Evol.">
        <title>Developing a high-quality reference genome for a parasitic bivalve with doubly uniparental inheritance (Bivalvia: Unionida).</title>
        <authorList>
            <person name="Smith C.H."/>
        </authorList>
    </citation>
    <scope>NUCLEOTIDE SEQUENCE</scope>
    <source>
        <strain evidence="2">CHS0354</strain>
        <tissue evidence="2">Mantle</tissue>
    </source>
</reference>
<feature type="chain" id="PRO_5042165620" evidence="1">
    <location>
        <begin position="27"/>
        <end position="191"/>
    </location>
</feature>
<evidence type="ECO:0000256" key="1">
    <source>
        <dbReference type="SAM" id="SignalP"/>
    </source>
</evidence>
<keyword evidence="1" id="KW-0732">Signal</keyword>
<comment type="caution">
    <text evidence="2">The sequence shown here is derived from an EMBL/GenBank/DDBJ whole genome shotgun (WGS) entry which is preliminary data.</text>
</comment>
<accession>A0AAE0VDP4</accession>
<proteinExistence type="predicted"/>